<keyword evidence="1" id="KW-0472">Membrane</keyword>
<dbReference type="PANTHER" id="PTHR35337">
    <property type="entry name" value="SLR1478 PROTEIN"/>
    <property type="match status" value="1"/>
</dbReference>
<feature type="transmembrane region" description="Helical" evidence="1">
    <location>
        <begin position="185"/>
        <end position="206"/>
    </location>
</feature>
<name>A0A656JYL0_PSESF</name>
<reference evidence="2 3" key="1">
    <citation type="journal article" date="2013" name="PLoS Pathog.">
        <title>Genomic analysis of the Kiwifruit pathogen Pseudomonas syringae pv. actinidiae provides insight into the origins of an emergent plant disease.</title>
        <authorList>
            <person name="McCann H.C."/>
            <person name="Rikkerink E.H."/>
            <person name="Bertels F."/>
            <person name="Fiers M."/>
            <person name="Lu A."/>
            <person name="Rees-George J."/>
            <person name="Andersen M.T."/>
            <person name="Gleave A.P."/>
            <person name="Haubold B."/>
            <person name="Wohlers M.W."/>
            <person name="Guttman D.S."/>
            <person name="Wang P.W."/>
            <person name="Straub C."/>
            <person name="Vanneste J.L."/>
            <person name="Rainey P.B."/>
            <person name="Templeton M.D."/>
        </authorList>
    </citation>
    <scope>NUCLEOTIDE SEQUENCE [LARGE SCALE GENOMIC DNA]</scope>
    <source>
        <strain evidence="2 3">ICMP 19096</strain>
    </source>
</reference>
<dbReference type="PANTHER" id="PTHR35337:SF1">
    <property type="entry name" value="SLR1478 PROTEIN"/>
    <property type="match status" value="1"/>
</dbReference>
<dbReference type="Proteomes" id="UP000018849">
    <property type="component" value="Unassembled WGS sequence"/>
</dbReference>
<feature type="transmembrane region" description="Helical" evidence="1">
    <location>
        <begin position="121"/>
        <end position="143"/>
    </location>
</feature>
<keyword evidence="1" id="KW-0812">Transmembrane</keyword>
<dbReference type="Pfam" id="PF01944">
    <property type="entry name" value="SpoIIM"/>
    <property type="match status" value="1"/>
</dbReference>
<dbReference type="EMBL" id="AOKF01001278">
    <property type="protein sequence ID" value="EPN61165.1"/>
    <property type="molecule type" value="Genomic_DNA"/>
</dbReference>
<proteinExistence type="predicted"/>
<dbReference type="AlphaFoldDB" id="A0A656JYL0"/>
<feature type="transmembrane region" description="Helical" evidence="1">
    <location>
        <begin position="314"/>
        <end position="334"/>
    </location>
</feature>
<feature type="transmembrane region" description="Helical" evidence="1">
    <location>
        <begin position="288"/>
        <end position="308"/>
    </location>
</feature>
<feature type="transmembrane region" description="Helical" evidence="1">
    <location>
        <begin position="245"/>
        <end position="267"/>
    </location>
</feature>
<protein>
    <submittedName>
        <fullName evidence="2">Integral membrane protein</fullName>
    </submittedName>
</protein>
<gene>
    <name evidence="2" type="ORF">A245_15157</name>
</gene>
<evidence type="ECO:0000256" key="1">
    <source>
        <dbReference type="SAM" id="Phobius"/>
    </source>
</evidence>
<sequence length="343" mass="37786">QSRRAGERHRPQPVGATMKQSLFETRHEDEWQRFGHCLDALERGKADATASETFPGDYRRICHHLALAQERGYSSYLVDPLHQLAMRGHQQLYRHRSAAGARLLGFVLAGFPRLVRAEWRFVLVAGLLFFGSLIGMGLLVYVFPHLIYSVVSPEQVSDMQSMYDPSASRIGQSIDRASDADWMMFGYYIMNNIGIAFQTYASGLLFGLGSLFFLFFNGLMIGAVAGHLTSIGYGQTFWTFVIGHGAFELTAIALAGAAGLKLGWALLAPGRLTRSAALRAAARTSVQLIGGVILFLLIAAFIEAYWSSMTWPGALIKYLVGTALWLLVAAYLILAGRTFHAPD</sequence>
<accession>A0A656JYL0</accession>
<dbReference type="InterPro" id="IPR002798">
    <property type="entry name" value="SpoIIM-like"/>
</dbReference>
<keyword evidence="1" id="KW-1133">Transmembrane helix</keyword>
<feature type="transmembrane region" description="Helical" evidence="1">
    <location>
        <begin position="213"/>
        <end position="233"/>
    </location>
</feature>
<feature type="non-terminal residue" evidence="2">
    <location>
        <position position="1"/>
    </location>
</feature>
<evidence type="ECO:0000313" key="3">
    <source>
        <dbReference type="Proteomes" id="UP000018849"/>
    </source>
</evidence>
<comment type="caution">
    <text evidence="2">The sequence shown here is derived from an EMBL/GenBank/DDBJ whole genome shotgun (WGS) entry which is preliminary data.</text>
</comment>
<evidence type="ECO:0000313" key="2">
    <source>
        <dbReference type="EMBL" id="EPN61165.1"/>
    </source>
</evidence>
<organism evidence="2 3">
    <name type="scientific">Pseudomonas syringae pv. actinidiae ICMP 19096</name>
    <dbReference type="NCBI Taxonomy" id="1194405"/>
    <lineage>
        <taxon>Bacteria</taxon>
        <taxon>Pseudomonadati</taxon>
        <taxon>Pseudomonadota</taxon>
        <taxon>Gammaproteobacteria</taxon>
        <taxon>Pseudomonadales</taxon>
        <taxon>Pseudomonadaceae</taxon>
        <taxon>Pseudomonas</taxon>
        <taxon>Pseudomonas syringae</taxon>
    </lineage>
</organism>